<evidence type="ECO:0000256" key="7">
    <source>
        <dbReference type="RuleBase" id="RU365095"/>
    </source>
</evidence>
<feature type="domain" description="Glucosamine/galactosamine-6-phosphate isomerase" evidence="8">
    <location>
        <begin position="11"/>
        <end position="238"/>
    </location>
</feature>
<dbReference type="Gene3D" id="3.40.50.1360">
    <property type="match status" value="1"/>
</dbReference>
<dbReference type="Proteomes" id="UP000291591">
    <property type="component" value="Unassembled WGS sequence"/>
</dbReference>
<comment type="pathway">
    <text evidence="3 7">Carbohydrate degradation; pentose phosphate pathway; D-ribulose 5-phosphate from D-glucose 6-phosphate (oxidative stage): step 2/3.</text>
</comment>
<dbReference type="SUPFAM" id="SSF100950">
    <property type="entry name" value="NagB/RpiA/CoA transferase-like"/>
    <property type="match status" value="1"/>
</dbReference>
<sequence length="251" mass="26236">MSDTEIAVHADADNLAAAVAARLVTRLIELQTEGRVPRIVLTGGGVGIDLLRRLRELPDQQAVDWGRVELFWGDERFVAPDDPERNDLQAREALLDHVALDPARVHPMGADTGSGPSGAEKAAQEYADLLSGLAGPGAAVPGFDVVLLGMGGEGHTLSVFPDSPAVHETRPTVVAVHDCPKPPPDRVSLTLAVLDRAHEAWVVVAGDAKADAVAAAVGGASETDVPVAGARRAGTTRWLLDTEAAAKISER</sequence>
<protein>
    <recommendedName>
        <fullName evidence="6 7">6-phosphogluconolactonase</fullName>
        <shortName evidence="7">6PGL</shortName>
        <ecNumber evidence="5 7">3.1.1.31</ecNumber>
    </recommendedName>
</protein>
<evidence type="ECO:0000256" key="1">
    <source>
        <dbReference type="ARBA" id="ARBA00000832"/>
    </source>
</evidence>
<comment type="function">
    <text evidence="2 7">Hydrolysis of 6-phosphogluconolactone to 6-phosphogluconate.</text>
</comment>
<reference evidence="9 10" key="1">
    <citation type="submission" date="2019-02" db="EMBL/GenBank/DDBJ databases">
        <title>Sequencing the genomes of 1000 actinobacteria strains.</title>
        <authorList>
            <person name="Klenk H.-P."/>
        </authorList>
    </citation>
    <scope>NUCLEOTIDE SEQUENCE [LARGE SCALE GENOMIC DNA]</scope>
    <source>
        <strain evidence="9 10">DSM 45779</strain>
    </source>
</reference>
<dbReference type="CDD" id="cd01400">
    <property type="entry name" value="6PGL"/>
    <property type="match status" value="1"/>
</dbReference>
<comment type="catalytic activity">
    <reaction evidence="1 7">
        <text>6-phospho-D-glucono-1,5-lactone + H2O = 6-phospho-D-gluconate + H(+)</text>
        <dbReference type="Rhea" id="RHEA:12556"/>
        <dbReference type="ChEBI" id="CHEBI:15377"/>
        <dbReference type="ChEBI" id="CHEBI:15378"/>
        <dbReference type="ChEBI" id="CHEBI:57955"/>
        <dbReference type="ChEBI" id="CHEBI:58759"/>
        <dbReference type="EC" id="3.1.1.31"/>
    </reaction>
</comment>
<dbReference type="PANTHER" id="PTHR11054:SF0">
    <property type="entry name" value="6-PHOSPHOGLUCONOLACTONASE"/>
    <property type="match status" value="1"/>
</dbReference>
<keyword evidence="7" id="KW-0378">Hydrolase</keyword>
<dbReference type="GO" id="GO:0017057">
    <property type="term" value="F:6-phosphogluconolactonase activity"/>
    <property type="evidence" value="ECO:0007669"/>
    <property type="project" value="UniProtKB-UniRule"/>
</dbReference>
<dbReference type="InterPro" id="IPR037171">
    <property type="entry name" value="NagB/RpiA_transferase-like"/>
</dbReference>
<dbReference type="GO" id="GO:0006098">
    <property type="term" value="P:pentose-phosphate shunt"/>
    <property type="evidence" value="ECO:0007669"/>
    <property type="project" value="UniProtKB-UniPathway"/>
</dbReference>
<gene>
    <name evidence="7" type="primary">pgl</name>
    <name evidence="9" type="ORF">EV383_3120</name>
</gene>
<evidence type="ECO:0000256" key="3">
    <source>
        <dbReference type="ARBA" id="ARBA00004961"/>
    </source>
</evidence>
<dbReference type="Pfam" id="PF01182">
    <property type="entry name" value="Glucosamine_iso"/>
    <property type="match status" value="1"/>
</dbReference>
<comment type="similarity">
    <text evidence="4 7">Belongs to the glucosamine/galactosamine-6-phosphate isomerase family. 6-phosphogluconolactonase subfamily.</text>
</comment>
<organism evidence="9 10">
    <name type="scientific">Pseudonocardia sediminis</name>
    <dbReference type="NCBI Taxonomy" id="1397368"/>
    <lineage>
        <taxon>Bacteria</taxon>
        <taxon>Bacillati</taxon>
        <taxon>Actinomycetota</taxon>
        <taxon>Actinomycetes</taxon>
        <taxon>Pseudonocardiales</taxon>
        <taxon>Pseudonocardiaceae</taxon>
        <taxon>Pseudonocardia</taxon>
    </lineage>
</organism>
<evidence type="ECO:0000259" key="8">
    <source>
        <dbReference type="Pfam" id="PF01182"/>
    </source>
</evidence>
<dbReference type="PANTHER" id="PTHR11054">
    <property type="entry name" value="6-PHOSPHOGLUCONOLACTONASE"/>
    <property type="match status" value="1"/>
</dbReference>
<name>A0A4Q7V113_PSEST</name>
<evidence type="ECO:0000313" key="9">
    <source>
        <dbReference type="EMBL" id="RZT86229.1"/>
    </source>
</evidence>
<dbReference type="EMBL" id="SHKL01000001">
    <property type="protein sequence ID" value="RZT86229.1"/>
    <property type="molecule type" value="Genomic_DNA"/>
</dbReference>
<dbReference type="InterPro" id="IPR006148">
    <property type="entry name" value="Glc/Gal-6P_isomerase"/>
</dbReference>
<evidence type="ECO:0000256" key="4">
    <source>
        <dbReference type="ARBA" id="ARBA00010662"/>
    </source>
</evidence>
<dbReference type="AlphaFoldDB" id="A0A4Q7V113"/>
<comment type="caution">
    <text evidence="9">The sequence shown here is derived from an EMBL/GenBank/DDBJ whole genome shotgun (WGS) entry which is preliminary data.</text>
</comment>
<dbReference type="GO" id="GO:0005975">
    <property type="term" value="P:carbohydrate metabolic process"/>
    <property type="evidence" value="ECO:0007669"/>
    <property type="project" value="UniProtKB-UniRule"/>
</dbReference>
<evidence type="ECO:0000313" key="10">
    <source>
        <dbReference type="Proteomes" id="UP000291591"/>
    </source>
</evidence>
<dbReference type="OrthoDB" id="9810967at2"/>
<keyword evidence="10" id="KW-1185">Reference proteome</keyword>
<dbReference type="InterPro" id="IPR039104">
    <property type="entry name" value="6PGL"/>
</dbReference>
<evidence type="ECO:0000256" key="6">
    <source>
        <dbReference type="ARBA" id="ARBA00020337"/>
    </source>
</evidence>
<dbReference type="InterPro" id="IPR005900">
    <property type="entry name" value="6-phosphogluconolactonase_DevB"/>
</dbReference>
<dbReference type="EC" id="3.1.1.31" evidence="5 7"/>
<dbReference type="NCBIfam" id="TIGR01198">
    <property type="entry name" value="pgl"/>
    <property type="match status" value="1"/>
</dbReference>
<accession>A0A4Q7V113</accession>
<proteinExistence type="inferred from homology"/>
<dbReference type="UniPathway" id="UPA00115">
    <property type="reaction ID" value="UER00409"/>
</dbReference>
<dbReference type="RefSeq" id="WP_130290561.1">
    <property type="nucleotide sequence ID" value="NZ_SHKL01000001.1"/>
</dbReference>
<evidence type="ECO:0000256" key="2">
    <source>
        <dbReference type="ARBA" id="ARBA00002681"/>
    </source>
</evidence>
<evidence type="ECO:0000256" key="5">
    <source>
        <dbReference type="ARBA" id="ARBA00013198"/>
    </source>
</evidence>